<sequence>MDLEPETWTVERADSSRRITTGPDGGTAEVTDHDLLVLRTA</sequence>
<proteinExistence type="predicted"/>
<protein>
    <submittedName>
        <fullName evidence="2">Uncharacterized protein</fullName>
    </submittedName>
</protein>
<dbReference type="Proteomes" id="UP001160499">
    <property type="component" value="Unassembled WGS sequence"/>
</dbReference>
<gene>
    <name evidence="2" type="ORF">M2283_006979</name>
</gene>
<name>A0ABT6LUT4_9ACTN</name>
<evidence type="ECO:0000313" key="3">
    <source>
        <dbReference type="Proteomes" id="UP001160499"/>
    </source>
</evidence>
<keyword evidence="3" id="KW-1185">Reference proteome</keyword>
<organism evidence="2 3">
    <name type="scientific">Streptomyces pseudovenezuelae</name>
    <dbReference type="NCBI Taxonomy" id="67350"/>
    <lineage>
        <taxon>Bacteria</taxon>
        <taxon>Bacillati</taxon>
        <taxon>Actinomycetota</taxon>
        <taxon>Actinomycetes</taxon>
        <taxon>Kitasatosporales</taxon>
        <taxon>Streptomycetaceae</taxon>
        <taxon>Streptomyces</taxon>
        <taxon>Streptomyces aurantiacus group</taxon>
    </lineage>
</organism>
<comment type="caution">
    <text evidence="2">The sequence shown here is derived from an EMBL/GenBank/DDBJ whole genome shotgun (WGS) entry which is preliminary data.</text>
</comment>
<evidence type="ECO:0000313" key="2">
    <source>
        <dbReference type="EMBL" id="MDH6219640.1"/>
    </source>
</evidence>
<reference evidence="2 3" key="1">
    <citation type="submission" date="2023-04" db="EMBL/GenBank/DDBJ databases">
        <title>Forest soil microbial communities from Buena Vista Peninsula, Colon Province, Panama.</title>
        <authorList>
            <person name="Bouskill N."/>
        </authorList>
    </citation>
    <scope>NUCLEOTIDE SEQUENCE [LARGE SCALE GENOMIC DNA]</scope>
    <source>
        <strain evidence="2 3">GGS1</strain>
    </source>
</reference>
<feature type="region of interest" description="Disordered" evidence="1">
    <location>
        <begin position="1"/>
        <end position="29"/>
    </location>
</feature>
<dbReference type="RefSeq" id="WP_432423169.1">
    <property type="nucleotide sequence ID" value="NZ_JARXVH010000013.1"/>
</dbReference>
<dbReference type="EMBL" id="JARXVH010000013">
    <property type="protein sequence ID" value="MDH6219640.1"/>
    <property type="molecule type" value="Genomic_DNA"/>
</dbReference>
<evidence type="ECO:0000256" key="1">
    <source>
        <dbReference type="SAM" id="MobiDB-lite"/>
    </source>
</evidence>
<accession>A0ABT6LUT4</accession>